<dbReference type="AlphaFoldDB" id="A0A284QZ55"/>
<evidence type="ECO:0000313" key="3">
    <source>
        <dbReference type="EMBL" id="SJL01729.1"/>
    </source>
</evidence>
<dbReference type="STRING" id="47428.A0A284QZ55"/>
<dbReference type="InterPro" id="IPR037470">
    <property type="entry name" value="IVY1"/>
</dbReference>
<dbReference type="EMBL" id="FUEG01000003">
    <property type="protein sequence ID" value="SJL01729.1"/>
    <property type="molecule type" value="Genomic_DNA"/>
</dbReference>
<gene>
    <name evidence="3" type="ORF">ARMOST_05052</name>
</gene>
<feature type="compositionally biased region" description="Polar residues" evidence="2">
    <location>
        <begin position="280"/>
        <end position="296"/>
    </location>
</feature>
<feature type="compositionally biased region" description="Pro residues" evidence="2">
    <location>
        <begin position="342"/>
        <end position="355"/>
    </location>
</feature>
<evidence type="ECO:0008006" key="5">
    <source>
        <dbReference type="Google" id="ProtNLM"/>
    </source>
</evidence>
<proteinExistence type="predicted"/>
<evidence type="ECO:0000256" key="1">
    <source>
        <dbReference type="SAM" id="Coils"/>
    </source>
</evidence>
<dbReference type="GO" id="GO:0000329">
    <property type="term" value="C:fungal-type vacuole membrane"/>
    <property type="evidence" value="ECO:0007669"/>
    <property type="project" value="InterPro"/>
</dbReference>
<dbReference type="SUPFAM" id="SSF103657">
    <property type="entry name" value="BAR/IMD domain-like"/>
    <property type="match status" value="1"/>
</dbReference>
<feature type="region of interest" description="Disordered" evidence="2">
    <location>
        <begin position="1"/>
        <end position="34"/>
    </location>
</feature>
<dbReference type="InterPro" id="IPR027267">
    <property type="entry name" value="AH/BAR_dom_sf"/>
</dbReference>
<feature type="region of interest" description="Disordered" evidence="2">
    <location>
        <begin position="280"/>
        <end position="489"/>
    </location>
</feature>
<feature type="compositionally biased region" description="Basic and acidic residues" evidence="2">
    <location>
        <begin position="469"/>
        <end position="480"/>
    </location>
</feature>
<evidence type="ECO:0000313" key="4">
    <source>
        <dbReference type="Proteomes" id="UP000219338"/>
    </source>
</evidence>
<keyword evidence="1" id="KW-0175">Coiled coil</keyword>
<dbReference type="OMA" id="IGNHWHV"/>
<dbReference type="Gene3D" id="1.20.1270.60">
    <property type="entry name" value="Arfaptin homology (AH) domain/BAR domain"/>
    <property type="match status" value="1"/>
</dbReference>
<feature type="compositionally biased region" description="Polar residues" evidence="2">
    <location>
        <begin position="313"/>
        <end position="329"/>
    </location>
</feature>
<feature type="coiled-coil region" evidence="1">
    <location>
        <begin position="165"/>
        <end position="199"/>
    </location>
</feature>
<dbReference type="PANTHER" id="PTHR38407">
    <property type="entry name" value="PROTEIN IVY1"/>
    <property type="match status" value="1"/>
</dbReference>
<reference evidence="4" key="1">
    <citation type="journal article" date="2017" name="Nat. Ecol. Evol.">
        <title>Genome expansion and lineage-specific genetic innovations in the forest pathogenic fungi Armillaria.</title>
        <authorList>
            <person name="Sipos G."/>
            <person name="Prasanna A.N."/>
            <person name="Walter M.C."/>
            <person name="O'Connor E."/>
            <person name="Balint B."/>
            <person name="Krizsan K."/>
            <person name="Kiss B."/>
            <person name="Hess J."/>
            <person name="Varga T."/>
            <person name="Slot J."/>
            <person name="Riley R."/>
            <person name="Boka B."/>
            <person name="Rigling D."/>
            <person name="Barry K."/>
            <person name="Lee J."/>
            <person name="Mihaltcheva S."/>
            <person name="LaButti K."/>
            <person name="Lipzen A."/>
            <person name="Waldron R."/>
            <person name="Moloney N.M."/>
            <person name="Sperisen C."/>
            <person name="Kredics L."/>
            <person name="Vagvoelgyi C."/>
            <person name="Patrignani A."/>
            <person name="Fitzpatrick D."/>
            <person name="Nagy I."/>
            <person name="Doyle S."/>
            <person name="Anderson J.B."/>
            <person name="Grigoriev I.V."/>
            <person name="Gueldener U."/>
            <person name="Muensterkoetter M."/>
            <person name="Nagy L.G."/>
        </authorList>
    </citation>
    <scope>NUCLEOTIDE SEQUENCE [LARGE SCALE GENOMIC DNA]</scope>
    <source>
        <strain evidence="4">C18/9</strain>
    </source>
</reference>
<dbReference type="GO" id="GO:0005543">
    <property type="term" value="F:phospholipid binding"/>
    <property type="evidence" value="ECO:0007669"/>
    <property type="project" value="InterPro"/>
</dbReference>
<sequence>MAPSRPRSLRGLAFGSRRNSSPGPPSPTFSDTTNVSQMNFGANGPEKIITRSNLKASLQAYEELMNSSANYRLALVAMSKATAAFADAMEACSGLKGPAYESGTRLQAASGLHHLIGNHWHVLAETIDKNFEKPLRQHLETYRTIVTERSASYERALREKSRVIRDTEMRNMNRKERNLQSFREALSVLQQQVDDLDDLKAAHYREIIEHEEEVWDVVQGKVCLVVRSTMDLFDRFTAKASDPVIEPMLQTVPDPFDSYGPPQAEDQIFSILPPLSILTNPRSSSSSTPIMTTPELNSMDGLPSSSSSRNNSMAWTPNSSNGLYTSESTEWADVSSPTSTSPTPPRSVSPPPVSRRPPVSQPGHHSRRSESSKLRSVLSAIDEGHSRQGSHEPSQTEPAAPYSSGLNGASPAQPQPEKESSFTWTSPFTYGRSPYEDIDDSTTPRGSAYRVDATPSPPESPSLDGSSPESKEPDETKSEHSASNMPITT</sequence>
<organism evidence="3 4">
    <name type="scientific">Armillaria ostoyae</name>
    <name type="common">Armillaria root rot fungus</name>
    <dbReference type="NCBI Taxonomy" id="47428"/>
    <lineage>
        <taxon>Eukaryota</taxon>
        <taxon>Fungi</taxon>
        <taxon>Dikarya</taxon>
        <taxon>Basidiomycota</taxon>
        <taxon>Agaricomycotina</taxon>
        <taxon>Agaricomycetes</taxon>
        <taxon>Agaricomycetidae</taxon>
        <taxon>Agaricales</taxon>
        <taxon>Marasmiineae</taxon>
        <taxon>Physalacriaceae</taxon>
        <taxon>Armillaria</taxon>
    </lineage>
</organism>
<keyword evidence="4" id="KW-1185">Reference proteome</keyword>
<accession>A0A284QZ55</accession>
<dbReference type="GO" id="GO:0042144">
    <property type="term" value="P:vacuole fusion, non-autophagic"/>
    <property type="evidence" value="ECO:0007669"/>
    <property type="project" value="InterPro"/>
</dbReference>
<dbReference type="PANTHER" id="PTHR38407:SF1">
    <property type="entry name" value="PROTEIN IVY1"/>
    <property type="match status" value="1"/>
</dbReference>
<protein>
    <recommendedName>
        <fullName evidence="5">IMD domain-containing protein</fullName>
    </recommendedName>
</protein>
<evidence type="ECO:0000256" key="2">
    <source>
        <dbReference type="SAM" id="MobiDB-lite"/>
    </source>
</evidence>
<dbReference type="OrthoDB" id="5594612at2759"/>
<name>A0A284QZ55_ARMOS</name>
<dbReference type="Proteomes" id="UP000219338">
    <property type="component" value="Unassembled WGS sequence"/>
</dbReference>